<dbReference type="HOGENOM" id="CLU_3069865_0_0_1"/>
<dbReference type="EMBL" id="KI287709">
    <property type="protein sequence ID" value="ESA09801.1"/>
    <property type="molecule type" value="Genomic_DNA"/>
</dbReference>
<organism evidence="1">
    <name type="scientific">Rhizophagus irregularis (strain DAOM 181602 / DAOM 197198 / MUCL 43194)</name>
    <name type="common">Arbuscular mycorrhizal fungus</name>
    <name type="synonym">Glomus intraradices</name>
    <dbReference type="NCBI Taxonomy" id="747089"/>
    <lineage>
        <taxon>Eukaryota</taxon>
        <taxon>Fungi</taxon>
        <taxon>Fungi incertae sedis</taxon>
        <taxon>Mucoromycota</taxon>
        <taxon>Glomeromycotina</taxon>
        <taxon>Glomeromycetes</taxon>
        <taxon>Glomerales</taxon>
        <taxon>Glomeraceae</taxon>
        <taxon>Rhizophagus</taxon>
    </lineage>
</organism>
<accession>U9U2C6</accession>
<sequence length="53" mass="6173">MFYLLPSPFLSSLLQLLDSYKENIASKYLYILYAYSFLKLPLNTLHLVGTIKD</sequence>
<evidence type="ECO:0000313" key="1">
    <source>
        <dbReference type="EMBL" id="ESA09801.1"/>
    </source>
</evidence>
<reference evidence="1" key="1">
    <citation type="submission" date="2013-07" db="EMBL/GenBank/DDBJ databases">
        <title>The genome of an arbuscular mycorrhizal fungus provides insights into the evolution of the oldest plant symbiosis.</title>
        <authorList>
            <consortium name="DOE Joint Genome Institute"/>
            <person name="Tisserant E."/>
            <person name="Malbreil M."/>
            <person name="Kuo A."/>
            <person name="Kohler A."/>
            <person name="Symeonidi A."/>
            <person name="Balestrini R."/>
            <person name="Charron P."/>
            <person name="Duensing N."/>
            <person name="Frei-dit-Frey N."/>
            <person name="Gianinazzi-Pearson V."/>
            <person name="Gilbert B."/>
            <person name="Handa Y."/>
            <person name="Hijri M."/>
            <person name="Kaul R."/>
            <person name="Kawaguchi M."/>
            <person name="Krajinski F."/>
            <person name="Lammers P."/>
            <person name="Lapierre D."/>
            <person name="Masclaux F.G."/>
            <person name="Murat C."/>
            <person name="Morin E."/>
            <person name="Ndikumana S."/>
            <person name="Pagni M."/>
            <person name="Petitpierre D."/>
            <person name="Requena N."/>
            <person name="Rosikiewicz P."/>
            <person name="Riley R."/>
            <person name="Saito K."/>
            <person name="San Clemente H."/>
            <person name="Shapiro H."/>
            <person name="van Tuinen D."/>
            <person name="Becard G."/>
            <person name="Bonfante P."/>
            <person name="Paszkowski U."/>
            <person name="Shachar-Hill Y."/>
            <person name="Young J.P."/>
            <person name="Sanders I.R."/>
            <person name="Henrissat B."/>
            <person name="Rensing S.A."/>
            <person name="Grigoriev I.V."/>
            <person name="Corradi N."/>
            <person name="Roux C."/>
            <person name="Martin F."/>
        </authorList>
    </citation>
    <scope>NUCLEOTIDE SEQUENCE</scope>
    <source>
        <strain evidence="1">DAOM 197198</strain>
    </source>
</reference>
<protein>
    <submittedName>
        <fullName evidence="1">Uncharacterized protein</fullName>
    </submittedName>
</protein>
<gene>
    <name evidence="1" type="ORF">GLOINDRAFT_30125</name>
</gene>
<proteinExistence type="predicted"/>
<dbReference type="AlphaFoldDB" id="U9U2C6"/>
<name>U9U2C6_RHIID</name>